<dbReference type="STRING" id="880073.Cabys_3888"/>
<dbReference type="HOGENOM" id="CLU_060742_0_0_0"/>
<evidence type="ECO:0000313" key="5">
    <source>
        <dbReference type="Proteomes" id="UP000183868"/>
    </source>
</evidence>
<evidence type="ECO:0000256" key="1">
    <source>
        <dbReference type="SAM" id="Phobius"/>
    </source>
</evidence>
<dbReference type="TCDB" id="4.A.6.1.20">
    <property type="family name" value="the pts mannose-fructose-sorbose (man) family"/>
</dbReference>
<keyword evidence="4" id="KW-1185">Reference proteome</keyword>
<accession>H1XXZ1</accession>
<reference evidence="3 4" key="1">
    <citation type="submission" date="2011-09" db="EMBL/GenBank/DDBJ databases">
        <title>The permanent draft genome of Caldithrix abyssi DSM 13497.</title>
        <authorList>
            <consortium name="US DOE Joint Genome Institute (JGI-PGF)"/>
            <person name="Lucas S."/>
            <person name="Han J."/>
            <person name="Lapidus A."/>
            <person name="Bruce D."/>
            <person name="Goodwin L."/>
            <person name="Pitluck S."/>
            <person name="Peters L."/>
            <person name="Kyrpides N."/>
            <person name="Mavromatis K."/>
            <person name="Ivanova N."/>
            <person name="Mikhailova N."/>
            <person name="Chertkov O."/>
            <person name="Detter J.C."/>
            <person name="Tapia R."/>
            <person name="Han C."/>
            <person name="Land M."/>
            <person name="Hauser L."/>
            <person name="Markowitz V."/>
            <person name="Cheng J.-F."/>
            <person name="Hugenholtz P."/>
            <person name="Woyke T."/>
            <person name="Wu D."/>
            <person name="Spring S."/>
            <person name="Brambilla E."/>
            <person name="Klenk H.-P."/>
            <person name="Eisen J.A."/>
        </authorList>
    </citation>
    <scope>NUCLEOTIDE SEQUENCE [LARGE SCALE GENOMIC DNA]</scope>
    <source>
        <strain evidence="3 4">DSM 13497</strain>
    </source>
</reference>
<sequence>MKSSETKYGLTLPEILGMLWRSFFIQSVWNFKSMVSVGFCFVLSPIGQKICKNKEEYVAFLKRHLGFFNAHPYFASYAMGAIARLEQQMHNQDTETIERFKNALISPLGAIGDRCCWAVLRPAALIFGLVGLAYYESLDLKSLHLLLTFVLYNIPHIHIRLKGIIDGYQSGFDIYKKLKIENFEKLLNFFKIIGIIGLGMLIAWNLREALTRHWLMLLLFGITFTVSLWLKMKRRMFYTPVLISLVLAIVCGVL</sequence>
<dbReference type="InterPro" id="IPR050303">
    <property type="entry name" value="GatZ_KbaZ_carbometab"/>
</dbReference>
<dbReference type="PROSITE" id="PS51108">
    <property type="entry name" value="PTS_EIID"/>
    <property type="match status" value="1"/>
</dbReference>
<organism evidence="3 4">
    <name type="scientific">Caldithrix abyssi DSM 13497</name>
    <dbReference type="NCBI Taxonomy" id="880073"/>
    <lineage>
        <taxon>Bacteria</taxon>
        <taxon>Pseudomonadati</taxon>
        <taxon>Calditrichota</taxon>
        <taxon>Calditrichia</taxon>
        <taxon>Calditrichales</taxon>
        <taxon>Calditrichaceae</taxon>
        <taxon>Caldithrix</taxon>
    </lineage>
</organism>
<evidence type="ECO:0000313" key="3">
    <source>
        <dbReference type="EMBL" id="EHO40866.1"/>
    </source>
</evidence>
<evidence type="ECO:0000313" key="2">
    <source>
        <dbReference type="EMBL" id="APF20633.1"/>
    </source>
</evidence>
<evidence type="ECO:0000313" key="4">
    <source>
        <dbReference type="Proteomes" id="UP000004671"/>
    </source>
</evidence>
<dbReference type="Pfam" id="PF03613">
    <property type="entry name" value="EIID-AGA"/>
    <property type="match status" value="1"/>
</dbReference>
<dbReference type="AlphaFoldDB" id="H1XXZ1"/>
<dbReference type="RefSeq" id="WP_006927928.1">
    <property type="nucleotide sequence ID" value="NZ_CM001402.1"/>
</dbReference>
<gene>
    <name evidence="2" type="ORF">Cabys_3888</name>
    <name evidence="3" type="ORF">Calab_1240</name>
</gene>
<name>H1XXZ1_CALAY</name>
<dbReference type="InParanoid" id="H1XXZ1"/>
<protein>
    <submittedName>
        <fullName evidence="2">PTS system D-mannose-specific IID component, Man family</fullName>
    </submittedName>
    <submittedName>
        <fullName evidence="3">PTS system mannose/fructose/sorbose family IID component</fullName>
    </submittedName>
</protein>
<dbReference type="KEGG" id="caby:Cabys_3888"/>
<dbReference type="Proteomes" id="UP000183868">
    <property type="component" value="Chromosome"/>
</dbReference>
<dbReference type="PaxDb" id="880073-Calab_1240"/>
<reference evidence="2 5" key="2">
    <citation type="submission" date="2016-11" db="EMBL/GenBank/DDBJ databases">
        <title>Genomic analysis of Caldithrix abyssi and proposal of a novel bacterial phylum Caldithrichaeota.</title>
        <authorList>
            <person name="Kublanov I."/>
            <person name="Sigalova O."/>
            <person name="Gavrilov S."/>
            <person name="Lebedinsky A."/>
            <person name="Ivanova N."/>
            <person name="Daum C."/>
            <person name="Reddy T."/>
            <person name="Klenk H.P."/>
            <person name="Goker M."/>
            <person name="Reva O."/>
            <person name="Miroshnichenko M."/>
            <person name="Kyprides N."/>
            <person name="Woyke T."/>
            <person name="Gelfand M."/>
        </authorList>
    </citation>
    <scope>NUCLEOTIDE SEQUENCE [LARGE SCALE GENOMIC DNA]</scope>
    <source>
        <strain evidence="2 5">LF13</strain>
    </source>
</reference>
<dbReference type="eggNOG" id="COG3716">
    <property type="taxonomic scope" value="Bacteria"/>
</dbReference>
<dbReference type="InterPro" id="IPR004704">
    <property type="entry name" value="PTS_IID_man"/>
</dbReference>
<dbReference type="PANTHER" id="PTHR32502:SF23">
    <property type="entry name" value="TRANSPORT PROTEIN, PTS SYSTEM"/>
    <property type="match status" value="1"/>
</dbReference>
<keyword evidence="1" id="KW-0812">Transmembrane</keyword>
<dbReference type="PANTHER" id="PTHR32502">
    <property type="entry name" value="N-ACETYLGALACTOSAMINE PERMEASE II COMPONENT-RELATED"/>
    <property type="match status" value="1"/>
</dbReference>
<feature type="transmembrane region" description="Helical" evidence="1">
    <location>
        <begin position="212"/>
        <end position="230"/>
    </location>
</feature>
<feature type="transmembrane region" description="Helical" evidence="1">
    <location>
        <begin position="186"/>
        <end position="206"/>
    </location>
</feature>
<dbReference type="FunCoup" id="H1XXZ1">
    <property type="interactions" value="98"/>
</dbReference>
<keyword evidence="1" id="KW-1133">Transmembrane helix</keyword>
<dbReference type="OrthoDB" id="9795582at2"/>
<dbReference type="EMBL" id="CM001402">
    <property type="protein sequence ID" value="EHO40866.1"/>
    <property type="molecule type" value="Genomic_DNA"/>
</dbReference>
<dbReference type="Proteomes" id="UP000004671">
    <property type="component" value="Chromosome"/>
</dbReference>
<keyword evidence="1" id="KW-0472">Membrane</keyword>
<dbReference type="GO" id="GO:0005886">
    <property type="term" value="C:plasma membrane"/>
    <property type="evidence" value="ECO:0007669"/>
    <property type="project" value="TreeGrafter"/>
</dbReference>
<proteinExistence type="predicted"/>
<dbReference type="EMBL" id="CP018099">
    <property type="protein sequence ID" value="APF20633.1"/>
    <property type="molecule type" value="Genomic_DNA"/>
</dbReference>
<dbReference type="GO" id="GO:0009401">
    <property type="term" value="P:phosphoenolpyruvate-dependent sugar phosphotransferase system"/>
    <property type="evidence" value="ECO:0007669"/>
    <property type="project" value="InterPro"/>
</dbReference>